<protein>
    <submittedName>
        <fullName evidence="1">Uncharacterized protein</fullName>
    </submittedName>
</protein>
<organism evidence="1 2">
    <name type="scientific">Trifolium pratense</name>
    <name type="common">Red clover</name>
    <dbReference type="NCBI Taxonomy" id="57577"/>
    <lineage>
        <taxon>Eukaryota</taxon>
        <taxon>Viridiplantae</taxon>
        <taxon>Streptophyta</taxon>
        <taxon>Embryophyta</taxon>
        <taxon>Tracheophyta</taxon>
        <taxon>Spermatophyta</taxon>
        <taxon>Magnoliopsida</taxon>
        <taxon>eudicotyledons</taxon>
        <taxon>Gunneridae</taxon>
        <taxon>Pentapetalae</taxon>
        <taxon>rosids</taxon>
        <taxon>fabids</taxon>
        <taxon>Fabales</taxon>
        <taxon>Fabaceae</taxon>
        <taxon>Papilionoideae</taxon>
        <taxon>50 kb inversion clade</taxon>
        <taxon>NPAAA clade</taxon>
        <taxon>Hologalegina</taxon>
        <taxon>IRL clade</taxon>
        <taxon>Trifolieae</taxon>
        <taxon>Trifolium</taxon>
    </lineage>
</organism>
<sequence length="799" mass="89765">MMLGITLNLKAEAFDYVERDFGVHIDDSKIIRVLKEAREVVEGRLREQYGKICDYGLGSIVNRLHLKLSSLRSIIQNSTKLERLLLSYVTISSTLPDILTNLTSLHELRLYNSDLYGEFPIGVFHLPNLKLLDLRENPNLNGRLPEFQSSSLTKLRLDETGFYGTLPLSIGKLTSLNILSISHCHFSGYIPPSLGNLTQLQHISLEYNNFRGDPSASLAKLTKLSHLYVGFNEFTIETISWIGKLSSIVVLDISSVNISSDIPLSFVNLTQLEVLSAKNSNIKGEFPSWIMNLTNLVNLAVPSNFLHGKLDLGMFLKFKQLDFLNLSFNKLSLSSGKSSSNVTDSKIQVLQLASCNLVEIPTFIRDFNDLECLVLSHNSIMSLPNWLWRKTSLQILTVSNSSLTGEISSCICNLKSLVHLDLSFNDLSGNVPSCMGNFSQSLENIILKGNKLSGLIPQTYMIGNSLKMIDLNNNNMQGQLPRELVNNKRLEYFDVSHNNINDSFPYWLGDLPELKVLALRNNEFHGEIKCYDNMTCNFSKLHIIDLSYNEFSGNFPTEMIQSWKVMKTSNTSQLQYAQNLNYLRSYKPGEYWATGQNFYSFTMSNKGLVMVYEKLQEFYFMIAIDMSNNKINGEIPNVIGDLKGLILLNLSNNNLIGSIPSSISKLSKLEALDLSLNKLYGKIPQQLTQLTFLEFLNLSFNNLSGPIPQNEQFSTFQGNSFEGNQGLCGNQLLKNCMDHTWPSFSTPSVSDGDHDSESFFELYWKVVLIGYVGGLVAGVALGNTFYAHVLGWLKSVFLS</sequence>
<reference evidence="1" key="1">
    <citation type="submission" date="2023-10" db="EMBL/GenBank/DDBJ databases">
        <authorList>
            <person name="Rodriguez Cubillos JULIANA M."/>
            <person name="De Vega J."/>
        </authorList>
    </citation>
    <scope>NUCLEOTIDE SEQUENCE</scope>
</reference>
<comment type="caution">
    <text evidence="1">The sequence shown here is derived from an EMBL/GenBank/DDBJ whole genome shotgun (WGS) entry which is preliminary data.</text>
</comment>
<evidence type="ECO:0000313" key="2">
    <source>
        <dbReference type="Proteomes" id="UP001177021"/>
    </source>
</evidence>
<proteinExistence type="predicted"/>
<keyword evidence="2" id="KW-1185">Reference proteome</keyword>
<evidence type="ECO:0000313" key="1">
    <source>
        <dbReference type="EMBL" id="CAJ2669052.1"/>
    </source>
</evidence>
<name>A0ACB0LHQ3_TRIPR</name>
<gene>
    <name evidence="1" type="ORF">MILVUS5_LOCUS33329</name>
</gene>
<dbReference type="EMBL" id="CASHSV030000615">
    <property type="protein sequence ID" value="CAJ2669052.1"/>
    <property type="molecule type" value="Genomic_DNA"/>
</dbReference>
<dbReference type="Proteomes" id="UP001177021">
    <property type="component" value="Unassembled WGS sequence"/>
</dbReference>
<accession>A0ACB0LHQ3</accession>